<dbReference type="InterPro" id="IPR010982">
    <property type="entry name" value="Lambda_DNA-bd_dom_sf"/>
</dbReference>
<accession>A0A0F4LSA9</accession>
<dbReference type="GO" id="GO:0003677">
    <property type="term" value="F:DNA binding"/>
    <property type="evidence" value="ECO:0007669"/>
    <property type="project" value="InterPro"/>
</dbReference>
<protein>
    <submittedName>
        <fullName evidence="3">Putative transcriptional regulator</fullName>
    </submittedName>
</protein>
<dbReference type="HOGENOM" id="CLU_047530_0_0_9"/>
<feature type="compositionally biased region" description="Polar residues" evidence="1">
    <location>
        <begin position="329"/>
        <end position="357"/>
    </location>
</feature>
<keyword evidence="2" id="KW-1133">Transmembrane helix</keyword>
<feature type="region of interest" description="Disordered" evidence="1">
    <location>
        <begin position="273"/>
        <end position="357"/>
    </location>
</feature>
<dbReference type="Gene3D" id="1.10.260.40">
    <property type="entry name" value="lambda repressor-like DNA-binding domains"/>
    <property type="match status" value="1"/>
</dbReference>
<evidence type="ECO:0000313" key="3">
    <source>
        <dbReference type="EMBL" id="KJY61154.1"/>
    </source>
</evidence>
<dbReference type="InterPro" id="IPR001387">
    <property type="entry name" value="Cro/C1-type_HTH"/>
</dbReference>
<organism evidence="3 4">
    <name type="scientific">Lactobacillus apis</name>
    <dbReference type="NCBI Taxonomy" id="303541"/>
    <lineage>
        <taxon>Bacteria</taxon>
        <taxon>Bacillati</taxon>
        <taxon>Bacillota</taxon>
        <taxon>Bacilli</taxon>
        <taxon>Lactobacillales</taxon>
        <taxon>Lactobacillaceae</taxon>
        <taxon>Lactobacillus</taxon>
    </lineage>
</organism>
<feature type="transmembrane region" description="Helical" evidence="2">
    <location>
        <begin position="110"/>
        <end position="131"/>
    </location>
</feature>
<feature type="compositionally biased region" description="Low complexity" evidence="1">
    <location>
        <begin position="277"/>
        <end position="328"/>
    </location>
</feature>
<evidence type="ECO:0000256" key="1">
    <source>
        <dbReference type="SAM" id="MobiDB-lite"/>
    </source>
</evidence>
<dbReference type="PANTHER" id="PTHR34475">
    <property type="match status" value="1"/>
</dbReference>
<feature type="compositionally biased region" description="Low complexity" evidence="1">
    <location>
        <begin position="142"/>
        <end position="155"/>
    </location>
</feature>
<keyword evidence="4" id="KW-1185">Reference proteome</keyword>
<sequence>MADIGDKLRSAREAKGLSIEDIEKVTKIQGRYLTAIEQDDFDKLPGDFYVRAFIRQYAQVVGLDGKQLLSEYHNDIPQAEPEEYVEDSIDNKSEEVSKTTSNKKKIWKEYLPRIIVGVGIILAVLVCYMVYAHFSARDNQPDNSANDVSVSSDNNTTKPKKRKQVKKANVKIKQLSNNQYQVTGLKENRSLVVRAGNQQTNVSVVIDGVSQASQLLTPNQKRTLVIPESAKTMVVTFTNPYGATIRIGGKRMHFDPRITGSTLTFYIGKYKQEQSQTTENNSTPTNNNQATTHSNTNTNTNQHNQGQNQSNGTTNNQQNGQTDNGQSGHETNQQTNNGQGTEANHSNQSTSNSNGSR</sequence>
<keyword evidence="2" id="KW-0472">Membrane</keyword>
<dbReference type="AlphaFoldDB" id="A0A0F4LSA9"/>
<evidence type="ECO:0000256" key="2">
    <source>
        <dbReference type="SAM" id="Phobius"/>
    </source>
</evidence>
<dbReference type="Pfam" id="PF13413">
    <property type="entry name" value="HTH_25"/>
    <property type="match status" value="1"/>
</dbReference>
<gene>
    <name evidence="3" type="ORF">JF72_04310</name>
</gene>
<proteinExistence type="predicted"/>
<feature type="region of interest" description="Disordered" evidence="1">
    <location>
        <begin position="141"/>
        <end position="168"/>
    </location>
</feature>
<name>A0A0F4LSA9_9LACO</name>
<comment type="caution">
    <text evidence="3">The sequence shown here is derived from an EMBL/GenBank/DDBJ whole genome shotgun (WGS) entry which is preliminary data.</text>
</comment>
<dbReference type="InterPro" id="IPR050400">
    <property type="entry name" value="Bact_Cytoskel_RodZ"/>
</dbReference>
<dbReference type="SUPFAM" id="SSF47413">
    <property type="entry name" value="lambda repressor-like DNA-binding domains"/>
    <property type="match status" value="1"/>
</dbReference>
<dbReference type="CDD" id="cd00093">
    <property type="entry name" value="HTH_XRE"/>
    <property type="match status" value="1"/>
</dbReference>
<keyword evidence="2" id="KW-0812">Transmembrane</keyword>
<reference evidence="3 4" key="1">
    <citation type="submission" date="2015-01" db="EMBL/GenBank/DDBJ databases">
        <title>Comparative genomics of the lactic acid bacteria isolated from the honey bee gut.</title>
        <authorList>
            <person name="Ellegaard K.M."/>
            <person name="Tamarit D."/>
            <person name="Javelind E."/>
            <person name="Olofsson T."/>
            <person name="Andersson S.G."/>
            <person name="Vasquez A."/>
        </authorList>
    </citation>
    <scope>NUCLEOTIDE SEQUENCE [LARGE SCALE GENOMIC DNA]</scope>
    <source>
        <strain evidence="3 4">Hma11</strain>
    </source>
</reference>
<evidence type="ECO:0000313" key="4">
    <source>
        <dbReference type="Proteomes" id="UP000033682"/>
    </source>
</evidence>
<feature type="compositionally biased region" description="Basic residues" evidence="1">
    <location>
        <begin position="158"/>
        <end position="168"/>
    </location>
</feature>
<dbReference type="STRING" id="303541.JF72_04310"/>
<dbReference type="Proteomes" id="UP000033682">
    <property type="component" value="Unassembled WGS sequence"/>
</dbReference>
<dbReference type="RefSeq" id="WP_046306456.1">
    <property type="nucleotide sequence ID" value="NZ_KQ034000.1"/>
</dbReference>
<dbReference type="PANTHER" id="PTHR34475:SF1">
    <property type="entry name" value="CYTOSKELETON PROTEIN RODZ"/>
    <property type="match status" value="1"/>
</dbReference>
<dbReference type="EMBL" id="JXLG01000005">
    <property type="protein sequence ID" value="KJY61154.1"/>
    <property type="molecule type" value="Genomic_DNA"/>
</dbReference>
<dbReference type="PATRIC" id="fig|303541.3.peg.581"/>